<accession>A0A5Q2FE79</accession>
<dbReference type="Gene3D" id="3.40.50.300">
    <property type="entry name" value="P-loop containing nucleotide triphosphate hydrolases"/>
    <property type="match status" value="1"/>
</dbReference>
<gene>
    <name evidence="2" type="ORF">Rai3103_04370</name>
</gene>
<name>A0A5Q2FE79_9ACTN</name>
<dbReference type="PANTHER" id="PTHR13696">
    <property type="entry name" value="P-LOOP CONTAINING NUCLEOSIDE TRIPHOSPHATE HYDROLASE"/>
    <property type="match status" value="1"/>
</dbReference>
<evidence type="ECO:0000313" key="3">
    <source>
        <dbReference type="Proteomes" id="UP000386847"/>
    </source>
</evidence>
<protein>
    <submittedName>
        <fullName evidence="2">AAA family ATPase</fullName>
    </submittedName>
</protein>
<dbReference type="SUPFAM" id="SSF52540">
    <property type="entry name" value="P-loop containing nucleoside triphosphate hydrolases"/>
    <property type="match status" value="1"/>
</dbReference>
<dbReference type="InterPro" id="IPR050678">
    <property type="entry name" value="DNA_Partitioning_ATPase"/>
</dbReference>
<evidence type="ECO:0000259" key="1">
    <source>
        <dbReference type="Pfam" id="PF13614"/>
    </source>
</evidence>
<dbReference type="Pfam" id="PF13614">
    <property type="entry name" value="AAA_31"/>
    <property type="match status" value="1"/>
</dbReference>
<dbReference type="InterPro" id="IPR027417">
    <property type="entry name" value="P-loop_NTPase"/>
</dbReference>
<evidence type="ECO:0000313" key="2">
    <source>
        <dbReference type="EMBL" id="QGF23025.1"/>
    </source>
</evidence>
<dbReference type="RefSeq" id="WP_153571552.1">
    <property type="nucleotide sequence ID" value="NZ_CP045725.1"/>
</dbReference>
<keyword evidence="3" id="KW-1185">Reference proteome</keyword>
<organism evidence="2 3">
    <name type="scientific">Raineyella fluvialis</name>
    <dbReference type="NCBI Taxonomy" id="2662261"/>
    <lineage>
        <taxon>Bacteria</taxon>
        <taxon>Bacillati</taxon>
        <taxon>Actinomycetota</taxon>
        <taxon>Actinomycetes</taxon>
        <taxon>Propionibacteriales</taxon>
        <taxon>Propionibacteriaceae</taxon>
        <taxon>Raineyella</taxon>
    </lineage>
</organism>
<dbReference type="PANTHER" id="PTHR13696:SF52">
    <property type="entry name" value="PARA FAMILY PROTEIN CT_582"/>
    <property type="match status" value="1"/>
</dbReference>
<feature type="domain" description="AAA" evidence="1">
    <location>
        <begin position="3"/>
        <end position="198"/>
    </location>
</feature>
<dbReference type="CDD" id="cd02042">
    <property type="entry name" value="ParAB_family"/>
    <property type="match status" value="1"/>
</dbReference>
<sequence length="287" mass="31946">MTHVISVLNMKGGVGKTTTTVMLGEFLAGEFGKKVLLVDMDPQISMSIAMLGEFHWSRVNEANATLVPLFLDALIEGRRSTPQFDVHKTLQRNASDVQTITGVDLLPSSYDVIPLQRHLAVMTVARHSPVKAWDILGPGIAPIMDDYDYVLIDCPPSLEVMTMNALRISEGYVIPTIPDVLSTYGVPLVQEQVGVFAEEVGMECPRELGIIVTKYRMLSSVHRAQVNRMRNDATLPQLMEPWIPETNRIAASAADEGFPSLQVKYGREHFRALRQLTDAFRRRVEGN</sequence>
<dbReference type="Proteomes" id="UP000386847">
    <property type="component" value="Chromosome"/>
</dbReference>
<dbReference type="KEGG" id="rain:Rai3103_04370"/>
<dbReference type="EMBL" id="CP045725">
    <property type="protein sequence ID" value="QGF23025.1"/>
    <property type="molecule type" value="Genomic_DNA"/>
</dbReference>
<proteinExistence type="predicted"/>
<dbReference type="InterPro" id="IPR025669">
    <property type="entry name" value="AAA_dom"/>
</dbReference>
<dbReference type="AlphaFoldDB" id="A0A5Q2FE79"/>
<reference evidence="2 3" key="1">
    <citation type="submission" date="2019-10" db="EMBL/GenBank/DDBJ databases">
        <title>Genomic analysis of Raineyella sp. CBA3103.</title>
        <authorList>
            <person name="Roh S.W."/>
        </authorList>
    </citation>
    <scope>NUCLEOTIDE SEQUENCE [LARGE SCALE GENOMIC DNA]</scope>
    <source>
        <strain evidence="2 3">CBA3103</strain>
    </source>
</reference>